<dbReference type="Proteomes" id="UP000548826">
    <property type="component" value="Unassembled WGS sequence"/>
</dbReference>
<dbReference type="EMBL" id="AAIAJJ010000002">
    <property type="protein sequence ID" value="ECC1555826.1"/>
    <property type="molecule type" value="Genomic_DNA"/>
</dbReference>
<evidence type="ECO:0000313" key="56">
    <source>
        <dbReference type="Proteomes" id="UP000481141"/>
    </source>
</evidence>
<evidence type="ECO:0000313" key="37">
    <source>
        <dbReference type="Proteomes" id="UP000331186"/>
    </source>
</evidence>
<dbReference type="EMBL" id="AAAQQZ010000005">
    <property type="protein sequence ID" value="EAE1339288.1"/>
    <property type="molecule type" value="Genomic_DNA"/>
</dbReference>
<dbReference type="EMBL" id="AABEVI010000005">
    <property type="protein sequence ID" value="EAH0218457.1"/>
    <property type="molecule type" value="Genomic_DNA"/>
</dbReference>
<evidence type="ECO:0000313" key="11">
    <source>
        <dbReference type="EMBL" id="EAG2086095.1"/>
    </source>
</evidence>
<evidence type="ECO:0000313" key="24">
    <source>
        <dbReference type="EMBL" id="ECB9472404.1"/>
    </source>
</evidence>
<dbReference type="Proteomes" id="UP000478945">
    <property type="component" value="Unassembled WGS sequence"/>
</dbReference>
<dbReference type="Proteomes" id="UP000344343">
    <property type="component" value="Unassembled WGS sequence"/>
</dbReference>
<evidence type="ECO:0000313" key="55">
    <source>
        <dbReference type="Proteomes" id="UP000478945"/>
    </source>
</evidence>
<dbReference type="EMBL" id="AABEMN010000018">
    <property type="protein sequence ID" value="EAG9520450.1"/>
    <property type="molecule type" value="Genomic_DNA"/>
</dbReference>
<dbReference type="EMBL" id="AABBAW010000001">
    <property type="protein sequence ID" value="EAG2514180.1"/>
    <property type="molecule type" value="Genomic_DNA"/>
</dbReference>
<evidence type="ECO:0000313" key="62">
    <source>
        <dbReference type="Proteomes" id="UP000533021"/>
    </source>
</evidence>
<evidence type="ECO:0000313" key="63">
    <source>
        <dbReference type="Proteomes" id="UP000546397"/>
    </source>
</evidence>
<dbReference type="EMBL" id="AAISWI010000021">
    <property type="protein sequence ID" value="ECH7212633.1"/>
    <property type="molecule type" value="Genomic_DNA"/>
</dbReference>
<evidence type="ECO:0000313" key="16">
    <source>
        <dbReference type="EMBL" id="EAG9857145.1"/>
    </source>
</evidence>
<evidence type="ECO:0000313" key="41">
    <source>
        <dbReference type="Proteomes" id="UP000352246"/>
    </source>
</evidence>
<name>A0A2A5ZK31_LISMN</name>
<dbReference type="Proteomes" id="UP000337746">
    <property type="component" value="Unassembled WGS sequence"/>
</dbReference>
<evidence type="ECO:0000313" key="59">
    <source>
        <dbReference type="Proteomes" id="UP000525850"/>
    </source>
</evidence>
<dbReference type="Proteomes" id="UP000364988">
    <property type="component" value="Unassembled WGS sequence"/>
</dbReference>
<dbReference type="InterPro" id="IPR006448">
    <property type="entry name" value="Phage_term_ssu_P27"/>
</dbReference>
<dbReference type="Proteomes" id="UP000467347">
    <property type="component" value="Unassembled WGS sequence"/>
</dbReference>
<evidence type="ECO:0000313" key="13">
    <source>
        <dbReference type="EMBL" id="EAG2514180.1"/>
    </source>
</evidence>
<dbReference type="EMBL" id="AABGHY010000001">
    <property type="protein sequence ID" value="EAH3292776.1"/>
    <property type="molecule type" value="Genomic_DNA"/>
</dbReference>
<dbReference type="Proteomes" id="UP000410967">
    <property type="component" value="Unassembled WGS sequence"/>
</dbReference>
<dbReference type="EMBL" id="AABAWE010000001">
    <property type="protein sequence ID" value="EAG2086095.1"/>
    <property type="molecule type" value="Genomic_DNA"/>
</dbReference>
<dbReference type="Proteomes" id="UP000413786">
    <property type="component" value="Unassembled WGS sequence"/>
</dbReference>
<dbReference type="Proteomes" id="UP000455569">
    <property type="component" value="Unassembled WGS sequence"/>
</dbReference>
<dbReference type="EMBL" id="AAALRN010000001">
    <property type="protein sequence ID" value="EAD1184074.1"/>
    <property type="molecule type" value="Genomic_DNA"/>
</dbReference>
<dbReference type="EMBL" id="AAAJKI010000008">
    <property type="protein sequence ID" value="EAC6547653.1"/>
    <property type="molecule type" value="Genomic_DNA"/>
</dbReference>
<dbReference type="NCBIfam" id="TIGR01558">
    <property type="entry name" value="sm_term_P27"/>
    <property type="match status" value="1"/>
</dbReference>
<evidence type="ECO:0000313" key="19">
    <source>
        <dbReference type="EMBL" id="EAH1615312.1"/>
    </source>
</evidence>
<evidence type="ECO:0000313" key="53">
    <source>
        <dbReference type="Proteomes" id="UP000467347"/>
    </source>
</evidence>
<feature type="compositionally biased region" description="Basic residues" evidence="1">
    <location>
        <begin position="1"/>
        <end position="16"/>
    </location>
</feature>
<dbReference type="EMBL" id="AALEDS010000010">
    <property type="protein sequence ID" value="ECY6544793.1"/>
    <property type="molecule type" value="Genomic_DNA"/>
</dbReference>
<feature type="compositionally biased region" description="Acidic residues" evidence="1">
    <location>
        <begin position="164"/>
        <end position="175"/>
    </location>
</feature>
<dbReference type="EMBL" id="AAAPCR010000001">
    <property type="protein sequence ID" value="EAD8144677.1"/>
    <property type="molecule type" value="Genomic_DNA"/>
</dbReference>
<evidence type="ECO:0000313" key="10">
    <source>
        <dbReference type="EMBL" id="EAE4940628.1"/>
    </source>
</evidence>
<evidence type="ECO:0000313" key="65">
    <source>
        <dbReference type="Proteomes" id="UP000549379"/>
    </source>
</evidence>
<reference evidence="30 52" key="5">
    <citation type="submission" date="2019-12" db="EMBL/GenBank/DDBJ databases">
        <authorList>
            <consortium name="GenomeTrakr: Next Generation Sequencing Network for Food Pathogen Tracability"/>
        </authorList>
    </citation>
    <scope>NUCLEOTIDE SEQUENCE [LARGE SCALE GENOMIC DNA]</scope>
    <source>
        <strain evidence="14 65">10B02965A-1</strain>
        <strain evidence="30 52">CFSAN102901</strain>
        <strain evidence="9 45">FDA00006494</strain>
        <strain evidence="4 48">FDA00008584</strain>
        <strain evidence="12">FDA00011243</strain>
        <strain evidence="3 37">FDA00013332</strain>
        <strain evidence="7 39">FDA00013853</strain>
        <strain evidence="24 51">FDA00014336</strain>
        <strain evidence="26 46">FDA00014370</strain>
        <strain evidence="25 47">FDA00014392</strain>
        <strain evidence="27 41">FDA00014472</strain>
        <strain evidence="32">FDA00015054</strain>
        <strain evidence="54">FDA1090798-S029-001</strain>
        <strain evidence="56">FDA956581-098-004</strain>
        <strain evidence="13 59">FDA960927-006-004</strain>
        <strain evidence="11 38">FLAG-54356</strain>
        <strain evidence="6 44">FSIS31901579</strain>
        <strain evidence="8 43">NYAG13B12507-5</strain>
        <strain evidence="31 53">OSF101448</strain>
        <strain evidence="5 40">VA-WGS-00405</strain>
    </source>
</reference>
<dbReference type="EMBL" id="AABBHO010000047">
    <property type="protein sequence ID" value="EAG2998190.1"/>
    <property type="molecule type" value="Genomic_DNA"/>
</dbReference>
<evidence type="ECO:0000313" key="36">
    <source>
        <dbReference type="Proteomes" id="UP000285054"/>
    </source>
</evidence>
<evidence type="ECO:0000313" key="30">
    <source>
        <dbReference type="EMBL" id="EDN7713686.1"/>
    </source>
</evidence>
<reference evidence="33" key="6">
    <citation type="submission" date="2020-01" db="EMBL/GenBank/DDBJ databases">
        <authorList>
            <consortium name="NCBI Pathogen Detection Project"/>
        </authorList>
    </citation>
    <scope>NUCLEOTIDE SEQUENCE</scope>
    <source>
        <strain evidence="33">CFIAFB20140010</strain>
    </source>
</reference>
<dbReference type="Proteomes" id="UP000345329">
    <property type="component" value="Unassembled WGS sequence"/>
</dbReference>
<evidence type="ECO:0000313" key="52">
    <source>
        <dbReference type="Proteomes" id="UP000455569"/>
    </source>
</evidence>
<evidence type="ECO:0000256" key="1">
    <source>
        <dbReference type="SAM" id="MobiDB-lite"/>
    </source>
</evidence>
<reference evidence="23 49" key="3">
    <citation type="submission" date="2019-04" db="EMBL/GenBank/DDBJ databases">
        <authorList>
            <consortium name="GenomeTrakr network: Whole genome sequencing for foodborne pathogen traceback"/>
        </authorList>
    </citation>
    <scope>NUCLEOTIDE SEQUENCE [LARGE SCALE GENOMIC DNA]</scope>
    <source>
        <strain evidence="29 42">FLAG-55987</strain>
        <strain evidence="23 49">PHLUSALM00088</strain>
    </source>
</reference>
<evidence type="ECO:0000313" key="9">
    <source>
        <dbReference type="EMBL" id="EAE1339288.1"/>
    </source>
</evidence>
<evidence type="ECO:0000313" key="15">
    <source>
        <dbReference type="EMBL" id="EAG9520450.1"/>
    </source>
</evidence>
<dbReference type="Proteomes" id="UP000371553">
    <property type="component" value="Unassembled WGS sequence"/>
</dbReference>
<evidence type="ECO:0000313" key="31">
    <source>
        <dbReference type="EMBL" id="EDN9837943.1"/>
    </source>
</evidence>
<dbReference type="AlphaFoldDB" id="A0A2A5ZK31"/>
<evidence type="ECO:0000313" key="6">
    <source>
        <dbReference type="EMBL" id="EAD5773428.1"/>
    </source>
</evidence>
<dbReference type="Proteomes" id="UP000331186">
    <property type="component" value="Unassembled WGS sequence"/>
</dbReference>
<evidence type="ECO:0000313" key="5">
    <source>
        <dbReference type="EMBL" id="EAD3791772.1"/>
    </source>
</evidence>
<evidence type="ECO:0000313" key="3">
    <source>
        <dbReference type="EMBL" id="EAC6547653.1"/>
    </source>
</evidence>
<dbReference type="EMBL" id="AAHZFN010000002">
    <property type="protein sequence ID" value="ECB9472404.1"/>
    <property type="molecule type" value="Genomic_DNA"/>
</dbReference>
<protein>
    <submittedName>
        <fullName evidence="23">Phage terminase small subunit P27 family</fullName>
    </submittedName>
</protein>
<dbReference type="Proteomes" id="UP000566597">
    <property type="component" value="Unassembled WGS sequence"/>
</dbReference>
<dbReference type="EMBL" id="AAAIJX010000005">
    <property type="protein sequence ID" value="EAC4483044.1"/>
    <property type="molecule type" value="Genomic_DNA"/>
</dbReference>
<evidence type="ECO:0000313" key="14">
    <source>
        <dbReference type="EMBL" id="EAG2998190.1"/>
    </source>
</evidence>
<evidence type="ECO:0000313" key="45">
    <source>
        <dbReference type="Proteomes" id="UP000379076"/>
    </source>
</evidence>
<dbReference type="Proteomes" id="UP000549379">
    <property type="component" value="Unassembled WGS sequence"/>
</dbReference>
<dbReference type="EMBL" id="AANDSR010000017">
    <property type="protein sequence ID" value="EDN9837943.1"/>
    <property type="molecule type" value="Genomic_DNA"/>
</dbReference>
<dbReference type="Proteomes" id="UP000423131">
    <property type="component" value="Unassembled WGS sequence"/>
</dbReference>
<dbReference type="EMBL" id="AAAMZD010000001">
    <property type="protein sequence ID" value="EAD3791772.1"/>
    <property type="molecule type" value="Genomic_DNA"/>
</dbReference>
<evidence type="ECO:0000313" key="34">
    <source>
        <dbReference type="EMBL" id="RJZ24202.1"/>
    </source>
</evidence>
<dbReference type="EMBL" id="AAHZFY010000022">
    <property type="protein sequence ID" value="ECB9514078.1"/>
    <property type="molecule type" value="Genomic_DNA"/>
</dbReference>
<reference evidence="35" key="7">
    <citation type="submission" date="2022-06" db="EMBL/GenBank/DDBJ databases">
        <title>Complete genomes of Listeria monocytogenes strains L58-55 and 6179.</title>
        <authorList>
            <person name="Schmitz-Esser S."/>
            <person name="Tibbs-Cortes B.W."/>
        </authorList>
    </citation>
    <scope>NUCLEOTIDE SEQUENCE</scope>
    <source>
        <strain evidence="35">L58-55</strain>
    </source>
</reference>
<dbReference type="EMBL" id="AABAYG010000005">
    <property type="protein sequence ID" value="EAG2245905.1"/>
    <property type="molecule type" value="Genomic_DNA"/>
</dbReference>
<evidence type="ECO:0000313" key="44">
    <source>
        <dbReference type="Proteomes" id="UP000376505"/>
    </source>
</evidence>
<dbReference type="Proteomes" id="UP000403352">
    <property type="component" value="Unassembled WGS sequence"/>
</dbReference>
<sequence>MAGRKKKLTAVNKKHLTKEEKEERENVENKATDGFGELQETPPKYFNNLARNEYRRVVKEIKKLPIRGLDRGVLEQYCVWYSVWREAYDKYKKNGIYMTRSYLNKNQEVKYYTDYSRKNPAVGMMADASAKIIQSASSLGLTVDSRMKIVTPEEKQESSIFDMFADDDEEDEDDD</sequence>
<dbReference type="EMBL" id="AAJEKY010000005">
    <property type="protein sequence ID" value="ECL0131217.1"/>
    <property type="molecule type" value="Genomic_DNA"/>
</dbReference>
<accession>A0A2A5ZK31</accession>
<feature type="region of interest" description="Disordered" evidence="1">
    <location>
        <begin position="1"/>
        <end position="38"/>
    </location>
</feature>
<feature type="compositionally biased region" description="Basic and acidic residues" evidence="1">
    <location>
        <begin position="17"/>
        <end position="31"/>
    </location>
</feature>
<evidence type="ECO:0000313" key="17">
    <source>
        <dbReference type="EMBL" id="EAH0218457.1"/>
    </source>
</evidence>
<evidence type="ECO:0000313" key="2">
    <source>
        <dbReference type="EMBL" id="EAC4483044.1"/>
    </source>
</evidence>
<evidence type="ECO:0000313" key="28">
    <source>
        <dbReference type="EMBL" id="ECL0131217.1"/>
    </source>
</evidence>
<evidence type="ECO:0000313" key="38">
    <source>
        <dbReference type="Proteomes" id="UP000337746"/>
    </source>
</evidence>
<evidence type="ECO:0000313" key="48">
    <source>
        <dbReference type="Proteomes" id="UP000403352"/>
    </source>
</evidence>
<dbReference type="EMBL" id="CP098507">
    <property type="protein sequence ID" value="UUJ80645.1"/>
    <property type="molecule type" value="Genomic_DNA"/>
</dbReference>
<evidence type="ECO:0000313" key="49">
    <source>
        <dbReference type="Proteomes" id="UP000410967"/>
    </source>
</evidence>
<dbReference type="Proteomes" id="UP000379076">
    <property type="component" value="Unassembled WGS sequence"/>
</dbReference>
<gene>
    <name evidence="9" type="ORF">ART25_10260</name>
    <name evidence="13" type="ORF">B1N52_03335</name>
    <name evidence="12" type="ORF">B1S26_10875</name>
    <name evidence="14" type="ORF">B5K54_12925</name>
    <name evidence="11" type="ORF">BCZ21_02410</name>
    <name evidence="35" type="ORF">BES38_05385</name>
    <name evidence="8" type="ORF">CD20_01190</name>
    <name evidence="19" type="ORF">D4271_07820</name>
    <name evidence="20" type="ORF">D4920_02740</name>
    <name evidence="15" type="ORF">D4B11_11765</name>
    <name evidence="16" type="ORF">D4C60_09085</name>
    <name evidence="17" type="ORF">D4D89_09025</name>
    <name evidence="18" type="ORF">D4U23_10140</name>
    <name evidence="21" type="ORF">D5M70_07955</name>
    <name evidence="22" type="ORF">D5N24_00050</name>
    <name evidence="3" type="ORF">DU018_04635</name>
    <name evidence="34" type="ORF">DYZ50_00208</name>
    <name evidence="2" type="ORF">E0I39_09090</name>
    <name evidence="10" type="ORF">E1W56_01010</name>
    <name evidence="7" type="ORF">EX365_15590</name>
    <name evidence="6" type="ORF">EXZ73_03895</name>
    <name evidence="29" type="ORF">F6436_10650</name>
    <name evidence="23" type="ORF">FA835_07975</name>
    <name evidence="28" type="ORF">FJU19_08930</name>
    <name evidence="25" type="ORF">FLQ97_10045</name>
    <name evidence="24" type="ORF">FLR03_01790</name>
    <name evidence="26" type="ORF">FNX40_03290</name>
    <name evidence="27" type="ORF">FPL45_14980</name>
    <name evidence="32" type="ORF">G3O21_001766</name>
    <name evidence="31" type="ORF">GJW51_14855</name>
    <name evidence="30" type="ORF">GQG13_00955</name>
    <name evidence="33" type="ORF">GYP27_07375</name>
    <name evidence="4" type="ORF">QD52_03140</name>
    <name evidence="5" type="ORF">UI29_03165</name>
</gene>
<evidence type="ECO:0000313" key="35">
    <source>
        <dbReference type="EMBL" id="UUJ80645.1"/>
    </source>
</evidence>
<dbReference type="EMBL" id="QXKO01000001">
    <property type="protein sequence ID" value="RJZ24202.1"/>
    <property type="molecule type" value="Genomic_DNA"/>
</dbReference>
<evidence type="ECO:0000313" key="4">
    <source>
        <dbReference type="EMBL" id="EAD1184074.1"/>
    </source>
</evidence>
<dbReference type="Proteomes" id="UP000352246">
    <property type="component" value="Unassembled WGS sequence"/>
</dbReference>
<evidence type="ECO:0000313" key="29">
    <source>
        <dbReference type="EMBL" id="ECY6544793.1"/>
    </source>
</evidence>
<dbReference type="EMBL" id="AAASLB010000001">
    <property type="protein sequence ID" value="EAE4940628.1"/>
    <property type="molecule type" value="Genomic_DNA"/>
</dbReference>
<feature type="region of interest" description="Disordered" evidence="1">
    <location>
        <begin position="155"/>
        <end position="175"/>
    </location>
</feature>
<dbReference type="Proteomes" id="UP000193519">
    <property type="component" value="Chromosome"/>
</dbReference>
<evidence type="ECO:0000313" key="21">
    <source>
        <dbReference type="EMBL" id="EAH3127236.1"/>
    </source>
</evidence>
<evidence type="ECO:0000313" key="22">
    <source>
        <dbReference type="EMBL" id="EAH3292776.1"/>
    </source>
</evidence>
<dbReference type="EMBL" id="AAANYR010000014">
    <property type="protein sequence ID" value="EAD5787970.1"/>
    <property type="molecule type" value="Genomic_DNA"/>
</dbReference>
<evidence type="ECO:0000313" key="51">
    <source>
        <dbReference type="Proteomes" id="UP000423131"/>
    </source>
</evidence>
<dbReference type="EMBL" id="AABGFX010000005">
    <property type="protein sequence ID" value="EAH3127236.1"/>
    <property type="molecule type" value="Genomic_DNA"/>
</dbReference>
<dbReference type="Proteomes" id="UP000481141">
    <property type="component" value="Unassembled WGS sequence"/>
</dbReference>
<dbReference type="EMBL" id="AABFVG010000002">
    <property type="protein sequence ID" value="EAH2280980.1"/>
    <property type="molecule type" value="Genomic_DNA"/>
</dbReference>
<evidence type="ECO:0000313" key="43">
    <source>
        <dbReference type="Proteomes" id="UP000371553"/>
    </source>
</evidence>
<reference evidence="33" key="2">
    <citation type="journal article" date="2018" name="Genome Biol.">
        <title>SKESA: strategic k-mer extension for scrupulous assemblies.</title>
        <authorList>
            <person name="Souvorov A."/>
            <person name="Agarwala R."/>
            <person name="Lipman D.J."/>
        </authorList>
    </citation>
    <scope>NUCLEOTIDE SEQUENCE [LARGE SCALE GENOMIC DNA]</scope>
    <source>
        <strain evidence="33">CFIAFB20140010</strain>
    </source>
</reference>
<dbReference type="EMBL" id="AABEVT010000005">
    <property type="protein sequence ID" value="EAH0252748.1"/>
    <property type="molecule type" value="Genomic_DNA"/>
</dbReference>
<evidence type="ECO:0000313" key="47">
    <source>
        <dbReference type="Proteomes" id="UP000398321"/>
    </source>
</evidence>
<dbReference type="Proteomes" id="UP000478704">
    <property type="component" value="Unassembled WGS sequence"/>
</dbReference>
<evidence type="ECO:0000313" key="8">
    <source>
        <dbReference type="EMBL" id="EAD8144677.1"/>
    </source>
</evidence>
<evidence type="ECO:0000313" key="60">
    <source>
        <dbReference type="Proteomes" id="UP000529135"/>
    </source>
</evidence>
<evidence type="ECO:0000313" key="42">
    <source>
        <dbReference type="Proteomes" id="UP000364988"/>
    </source>
</evidence>
<evidence type="ECO:0000313" key="39">
    <source>
        <dbReference type="Proteomes" id="UP000344343"/>
    </source>
</evidence>
<dbReference type="Pfam" id="PF05119">
    <property type="entry name" value="Terminase_4"/>
    <property type="match status" value="1"/>
</dbReference>
<evidence type="ECO:0000313" key="57">
    <source>
        <dbReference type="Proteomes" id="UP000517258"/>
    </source>
</evidence>
<evidence type="ECO:0000313" key="61">
    <source>
        <dbReference type="Proteomes" id="UP000530452"/>
    </source>
</evidence>
<evidence type="ECO:0000313" key="18">
    <source>
        <dbReference type="EMBL" id="EAH0252748.1"/>
    </source>
</evidence>
<reference evidence="28 55" key="4">
    <citation type="submission" date="2019-06" db="EMBL/GenBank/DDBJ databases">
        <authorList>
            <person name="Ashton P.M."/>
            <person name="Dallman T."/>
            <person name="Nair S."/>
            <person name="De Pinna E."/>
            <person name="Peters T."/>
            <person name="Grant K."/>
        </authorList>
    </citation>
    <scope>NUCLEOTIDE SEQUENCE [LARGE SCALE GENOMIC DNA]</scope>
    <source>
        <strain evidence="20 62">282333</strain>
        <strain evidence="22 61">282352</strain>
        <strain evidence="15 63">289003</strain>
        <strain evidence="18 66">406731</strain>
        <strain evidence="16 64">429821</strain>
        <strain evidence="19 58">562417</strain>
        <strain evidence="21 60">562428</strain>
        <strain evidence="17 57">563356</strain>
        <strain evidence="2 50">688377</strain>
        <strain evidence="28 55">760311</strain>
        <strain evidence="10">RL15000286</strain>
    </source>
</reference>
<evidence type="ECO:0000313" key="46">
    <source>
        <dbReference type="Proteomes" id="UP000389283"/>
    </source>
</evidence>
<dbReference type="EMBL" id="AABFMV010000005">
    <property type="protein sequence ID" value="EAH1615312.1"/>
    <property type="molecule type" value="Genomic_DNA"/>
</dbReference>
<proteinExistence type="predicted"/>
<dbReference type="EMBL" id="AAANYN010000004">
    <property type="protein sequence ID" value="EAD5773428.1"/>
    <property type="molecule type" value="Genomic_DNA"/>
</dbReference>
<evidence type="ECO:0000313" key="66">
    <source>
        <dbReference type="Proteomes" id="UP000566597"/>
    </source>
</evidence>
<organism evidence="23 49">
    <name type="scientific">Listeria monocytogenes</name>
    <dbReference type="NCBI Taxonomy" id="1639"/>
    <lineage>
        <taxon>Bacteria</taxon>
        <taxon>Bacillati</taxon>
        <taxon>Bacillota</taxon>
        <taxon>Bacilli</taxon>
        <taxon>Bacillales</taxon>
        <taxon>Listeriaceae</taxon>
        <taxon>Listeria</taxon>
    </lineage>
</organism>
<dbReference type="Proteomes" id="UP000389283">
    <property type="component" value="Unassembled WGS sequence"/>
</dbReference>
<dbReference type="Proteomes" id="UP000398321">
    <property type="component" value="Unassembled WGS sequence"/>
</dbReference>
<dbReference type="Proteomes" id="UP000525068">
    <property type="component" value="Unassembled WGS sequence"/>
</dbReference>
<evidence type="ECO:0000313" key="40">
    <source>
        <dbReference type="Proteomes" id="UP000345329"/>
    </source>
</evidence>
<dbReference type="Proteomes" id="UP000533021">
    <property type="component" value="Unassembled WGS sequence"/>
</dbReference>
<dbReference type="Proteomes" id="UP000530452">
    <property type="component" value="Unassembled WGS sequence"/>
</dbReference>
<dbReference type="Proteomes" id="UP000840569">
    <property type="component" value="Unassembled WGS sequence"/>
</dbReference>
<dbReference type="Proteomes" id="UP000529135">
    <property type="component" value="Unassembled WGS sequence"/>
</dbReference>
<dbReference type="Proteomes" id="UP000393182">
    <property type="component" value="Unassembled WGS sequence"/>
</dbReference>
<evidence type="ECO:0000313" key="27">
    <source>
        <dbReference type="EMBL" id="ECH7212633.1"/>
    </source>
</evidence>
<dbReference type="Proteomes" id="UP000376505">
    <property type="component" value="Unassembled WGS sequence"/>
</dbReference>
<evidence type="ECO:0000313" key="25">
    <source>
        <dbReference type="EMBL" id="ECB9514078.1"/>
    </source>
</evidence>
<evidence type="ECO:0000313" key="64">
    <source>
        <dbReference type="Proteomes" id="UP000548826"/>
    </source>
</evidence>
<dbReference type="EMBL" id="AANPAU010000006">
    <property type="protein sequence ID" value="EDP8514342.1"/>
    <property type="molecule type" value="Genomic_DNA"/>
</dbReference>
<reference evidence="34 36" key="1">
    <citation type="journal article" date="2018" name="BMC Genomics">
        <title>Genes significantly associated with lineage II food isolates of Listeria monocytogenes.</title>
        <authorList>
            <person name="Pirone-Davies C."/>
            <person name="Chen Y."/>
            <person name="Pightling A."/>
            <person name="Ryan G."/>
            <person name="Wang Y."/>
            <person name="Yao K."/>
            <person name="Hoffmann M."/>
            <person name="Allard M.W."/>
        </authorList>
    </citation>
    <scope>NUCLEOTIDE SEQUENCE [LARGE SCALE GENOMIC DNA]</scope>
    <source>
        <strain evidence="34 36">PNUSAL000190</strain>
    </source>
</reference>
<dbReference type="Proteomes" id="UP000285054">
    <property type="component" value="Unassembled WGS sequence"/>
</dbReference>
<dbReference type="RefSeq" id="WP_012951321.1">
    <property type="nucleotide sequence ID" value="NC_021823.1"/>
</dbReference>
<evidence type="ECO:0000313" key="20">
    <source>
        <dbReference type="EMBL" id="EAH2280980.1"/>
    </source>
</evidence>
<dbReference type="EMBL" id="DAAHYZ010000004">
    <property type="protein sequence ID" value="HAB7721793.1"/>
    <property type="molecule type" value="Genomic_DNA"/>
</dbReference>
<dbReference type="EMBL" id="AABEQV010000005">
    <property type="protein sequence ID" value="EAG9857145.1"/>
    <property type="molecule type" value="Genomic_DNA"/>
</dbReference>
<evidence type="ECO:0000313" key="50">
    <source>
        <dbReference type="Proteomes" id="UP000413786"/>
    </source>
</evidence>
<evidence type="ECO:0000313" key="7">
    <source>
        <dbReference type="EMBL" id="EAD5787970.1"/>
    </source>
</evidence>
<evidence type="ECO:0000313" key="23">
    <source>
        <dbReference type="EMBL" id="EAK9317034.1"/>
    </source>
</evidence>
<evidence type="ECO:0000313" key="12">
    <source>
        <dbReference type="EMBL" id="EAG2245905.1"/>
    </source>
</evidence>
<dbReference type="Proteomes" id="UP000525850">
    <property type="component" value="Unassembled WGS sequence"/>
</dbReference>
<evidence type="ECO:0000313" key="26">
    <source>
        <dbReference type="EMBL" id="ECC1555826.1"/>
    </source>
</evidence>
<evidence type="ECO:0000313" key="54">
    <source>
        <dbReference type="Proteomes" id="UP000478704"/>
    </source>
</evidence>
<dbReference type="Proteomes" id="UP000546397">
    <property type="component" value="Unassembled WGS sequence"/>
</dbReference>
<evidence type="ECO:0000313" key="32">
    <source>
        <dbReference type="EMBL" id="EDP8514342.1"/>
    </source>
</evidence>
<dbReference type="EMBL" id="AANCRK010000001">
    <property type="protein sequence ID" value="EDN7713686.1"/>
    <property type="molecule type" value="Genomic_DNA"/>
</dbReference>
<evidence type="ECO:0000313" key="33">
    <source>
        <dbReference type="EMBL" id="HAB7721793.1"/>
    </source>
</evidence>
<dbReference type="Proteomes" id="UP000517258">
    <property type="component" value="Unassembled WGS sequence"/>
</dbReference>
<evidence type="ECO:0000313" key="58">
    <source>
        <dbReference type="Proteomes" id="UP000525068"/>
    </source>
</evidence>
<dbReference type="EMBL" id="AACKDQ010000015">
    <property type="protein sequence ID" value="EAK9317034.1"/>
    <property type="molecule type" value="Genomic_DNA"/>
</dbReference>